<dbReference type="InterPro" id="IPR001938">
    <property type="entry name" value="Thaumatin"/>
</dbReference>
<name>A0A7J7NL90_9MAGN</name>
<dbReference type="Pfam" id="PF00314">
    <property type="entry name" value="Thaumatin"/>
    <property type="match status" value="1"/>
</dbReference>
<dbReference type="SMART" id="SM00205">
    <property type="entry name" value="THN"/>
    <property type="match status" value="1"/>
</dbReference>
<gene>
    <name evidence="1" type="ORF">GIB67_017229</name>
</gene>
<evidence type="ECO:0000313" key="2">
    <source>
        <dbReference type="Proteomes" id="UP000541444"/>
    </source>
</evidence>
<dbReference type="OrthoDB" id="430315at2759"/>
<dbReference type="InterPro" id="IPR037176">
    <property type="entry name" value="Osmotin/thaumatin-like_sf"/>
</dbReference>
<protein>
    <submittedName>
        <fullName evidence="1">Uncharacterized protein</fullName>
    </submittedName>
</protein>
<dbReference type="EMBL" id="JACGCM010000719">
    <property type="protein sequence ID" value="KAF6167734.1"/>
    <property type="molecule type" value="Genomic_DNA"/>
</dbReference>
<proteinExistence type="predicted"/>
<dbReference type="PIRSF" id="PIRSF002703">
    <property type="entry name" value="Thaumatin"/>
    <property type="match status" value="1"/>
</dbReference>
<dbReference type="PROSITE" id="PS51367">
    <property type="entry name" value="THAUMATIN_2"/>
    <property type="match status" value="1"/>
</dbReference>
<comment type="caution">
    <text evidence="1">The sequence shown here is derived from an EMBL/GenBank/DDBJ whole genome shotgun (WGS) entry which is preliminary data.</text>
</comment>
<evidence type="ECO:0000313" key="1">
    <source>
        <dbReference type="EMBL" id="KAF6167734.1"/>
    </source>
</evidence>
<dbReference type="Proteomes" id="UP000541444">
    <property type="component" value="Unassembled WGS sequence"/>
</dbReference>
<dbReference type="PRINTS" id="PR00347">
    <property type="entry name" value="THAUMATIN"/>
</dbReference>
<accession>A0A7J7NL90</accession>
<dbReference type="PANTHER" id="PTHR31048">
    <property type="entry name" value="OS03G0233200 PROTEIN"/>
    <property type="match status" value="1"/>
</dbReference>
<keyword evidence="2" id="KW-1185">Reference proteome</keyword>
<dbReference type="Gene3D" id="2.60.110.10">
    <property type="entry name" value="Thaumatin"/>
    <property type="match status" value="1"/>
</dbReference>
<sequence>MGYVLGSGVSTVLNIPASWTARFWARTQCTNNGSRLAPPGTVPQAQVGCNSARAIPPVTLAEFTLGGDGGKDFYDISLVDGFNLPMSITPRSRPVVQYQVALQM</sequence>
<dbReference type="SUPFAM" id="SSF49870">
    <property type="entry name" value="Osmotin, thaumatin-like protein"/>
    <property type="match status" value="1"/>
</dbReference>
<dbReference type="AlphaFoldDB" id="A0A7J7NL90"/>
<organism evidence="1 2">
    <name type="scientific">Kingdonia uniflora</name>
    <dbReference type="NCBI Taxonomy" id="39325"/>
    <lineage>
        <taxon>Eukaryota</taxon>
        <taxon>Viridiplantae</taxon>
        <taxon>Streptophyta</taxon>
        <taxon>Embryophyta</taxon>
        <taxon>Tracheophyta</taxon>
        <taxon>Spermatophyta</taxon>
        <taxon>Magnoliopsida</taxon>
        <taxon>Ranunculales</taxon>
        <taxon>Circaeasteraceae</taxon>
        <taxon>Kingdonia</taxon>
    </lineage>
</organism>
<reference evidence="1 2" key="1">
    <citation type="journal article" date="2020" name="IScience">
        <title>Genome Sequencing of the Endangered Kingdonia uniflora (Circaeasteraceae, Ranunculales) Reveals Potential Mechanisms of Evolutionary Specialization.</title>
        <authorList>
            <person name="Sun Y."/>
            <person name="Deng T."/>
            <person name="Zhang A."/>
            <person name="Moore M.J."/>
            <person name="Landis J.B."/>
            <person name="Lin N."/>
            <person name="Zhang H."/>
            <person name="Zhang X."/>
            <person name="Huang J."/>
            <person name="Zhang X."/>
            <person name="Sun H."/>
            <person name="Wang H."/>
        </authorList>
    </citation>
    <scope>NUCLEOTIDE SEQUENCE [LARGE SCALE GENOMIC DNA]</scope>
    <source>
        <strain evidence="1">TB1705</strain>
        <tissue evidence="1">Leaf</tissue>
    </source>
</reference>